<accession>A0A5B8S7E0</accession>
<keyword evidence="3" id="KW-1185">Reference proteome</keyword>
<protein>
    <submittedName>
        <fullName evidence="2">VOC family protein</fullName>
    </submittedName>
</protein>
<dbReference type="EMBL" id="CP042345">
    <property type="protein sequence ID" value="QEA17323.1"/>
    <property type="molecule type" value="Genomic_DNA"/>
</dbReference>
<evidence type="ECO:0000313" key="3">
    <source>
        <dbReference type="Proteomes" id="UP000321172"/>
    </source>
</evidence>
<feature type="domain" description="VOC" evidence="1">
    <location>
        <begin position="145"/>
        <end position="260"/>
    </location>
</feature>
<dbReference type="KEGG" id="ngf:FRF71_14920"/>
<name>A0A5B8S7E0_9SPHN</name>
<gene>
    <name evidence="2" type="ORF">FRF71_14920</name>
</gene>
<evidence type="ECO:0000259" key="1">
    <source>
        <dbReference type="PROSITE" id="PS51819"/>
    </source>
</evidence>
<dbReference type="PANTHER" id="PTHR33993">
    <property type="entry name" value="GLYOXALASE-RELATED"/>
    <property type="match status" value="1"/>
</dbReference>
<dbReference type="Pfam" id="PF00903">
    <property type="entry name" value="Glyoxalase"/>
    <property type="match status" value="2"/>
</dbReference>
<dbReference type="InterPro" id="IPR052164">
    <property type="entry name" value="Anthracycline_SecMetBiosynth"/>
</dbReference>
<feature type="domain" description="VOC" evidence="1">
    <location>
        <begin position="7"/>
        <end position="125"/>
    </location>
</feature>
<dbReference type="AlphaFoldDB" id="A0A5B8S7E0"/>
<dbReference type="CDD" id="cd07247">
    <property type="entry name" value="SgaA_N_like"/>
    <property type="match status" value="2"/>
</dbReference>
<dbReference type="PROSITE" id="PS51819">
    <property type="entry name" value="VOC"/>
    <property type="match status" value="2"/>
</dbReference>
<sequence length="261" mass="27423">MTKLQGSWVWYELMTPDPAGAKAFYDAVIGWAMQPGTPETGDYGFIANADGGMTGGLLKLSQDMTDHGARPCWLGYIGVDDVDASVAAIEAAGGKSLMPARDVPMAGRIAMVADADGVPFYIMTPTPPPGGGESTCFSAMPHPGRCGWNELLAGSFDGAVSFYTGQFGWTLPDAMDMGPMGKYQFIAHDGTTVGAIMAKPDAVPAPLWCHYFWVESIAAAKERVTANGGHIVNGPHEVPGPLWIIQGVDPQGALFSLVGNP</sequence>
<dbReference type="SUPFAM" id="SSF54593">
    <property type="entry name" value="Glyoxalase/Bleomycin resistance protein/Dihydroxybiphenyl dioxygenase"/>
    <property type="match status" value="2"/>
</dbReference>
<organism evidence="2 3">
    <name type="scientific">Novosphingobium ginsenosidimutans</name>
    <dbReference type="NCBI Taxonomy" id="1176536"/>
    <lineage>
        <taxon>Bacteria</taxon>
        <taxon>Pseudomonadati</taxon>
        <taxon>Pseudomonadota</taxon>
        <taxon>Alphaproteobacteria</taxon>
        <taxon>Sphingomonadales</taxon>
        <taxon>Sphingomonadaceae</taxon>
        <taxon>Novosphingobium</taxon>
    </lineage>
</organism>
<dbReference type="PANTHER" id="PTHR33993:SF14">
    <property type="entry name" value="GB|AAF24581.1"/>
    <property type="match status" value="1"/>
</dbReference>
<dbReference type="OrthoDB" id="9793039at2"/>
<dbReference type="Gene3D" id="3.10.180.10">
    <property type="entry name" value="2,3-Dihydroxybiphenyl 1,2-Dioxygenase, domain 1"/>
    <property type="match status" value="2"/>
</dbReference>
<dbReference type="InterPro" id="IPR037523">
    <property type="entry name" value="VOC_core"/>
</dbReference>
<reference evidence="2 3" key="1">
    <citation type="journal article" date="2013" name="J. Microbiol. Biotechnol.">
        <title>Novosphingobium ginsenosidimutans sp. nov., with the ability to convert ginsenoside.</title>
        <authorList>
            <person name="Kim J.K."/>
            <person name="He D."/>
            <person name="Liu Q.M."/>
            <person name="Park H.Y."/>
            <person name="Jung M.S."/>
            <person name="Yoon M.H."/>
            <person name="Kim S.C."/>
            <person name="Im W.T."/>
        </authorList>
    </citation>
    <scope>NUCLEOTIDE SEQUENCE [LARGE SCALE GENOMIC DNA]</scope>
    <source>
        <strain evidence="2 3">FW-6</strain>
    </source>
</reference>
<evidence type="ECO:0000313" key="2">
    <source>
        <dbReference type="EMBL" id="QEA17323.1"/>
    </source>
</evidence>
<dbReference type="InterPro" id="IPR004360">
    <property type="entry name" value="Glyas_Fos-R_dOase_dom"/>
</dbReference>
<dbReference type="Proteomes" id="UP000321172">
    <property type="component" value="Chromosome"/>
</dbReference>
<dbReference type="RefSeq" id="WP_147091402.1">
    <property type="nucleotide sequence ID" value="NZ_BAABJD010000002.1"/>
</dbReference>
<proteinExistence type="predicted"/>
<dbReference type="InterPro" id="IPR029068">
    <property type="entry name" value="Glyas_Bleomycin-R_OHBP_Dase"/>
</dbReference>